<feature type="transmembrane region" description="Helical" evidence="1">
    <location>
        <begin position="66"/>
        <end position="84"/>
    </location>
</feature>
<proteinExistence type="predicted"/>
<reference evidence="3" key="1">
    <citation type="journal article" date="2017" name="Biotechnol. Biofuels">
        <title>Evaluation of environmental bacterial communities as a factor affecting the growth of duckweed Lemna minor.</title>
        <authorList>
            <person name="Ishizawa H."/>
            <person name="Kuroda M."/>
            <person name="Morikawa M."/>
            <person name="Ike M."/>
        </authorList>
    </citation>
    <scope>NUCLEOTIDE SEQUENCE [LARGE SCALE GENOMIC DNA]</scope>
    <source>
        <strain evidence="3">M6</strain>
    </source>
</reference>
<evidence type="ECO:0000256" key="1">
    <source>
        <dbReference type="SAM" id="Phobius"/>
    </source>
</evidence>
<organism evidence="2 3">
    <name type="scientific">Asticcacaulis excentricus</name>
    <dbReference type="NCBI Taxonomy" id="78587"/>
    <lineage>
        <taxon>Bacteria</taxon>
        <taxon>Pseudomonadati</taxon>
        <taxon>Pseudomonadota</taxon>
        <taxon>Alphaproteobacteria</taxon>
        <taxon>Caulobacterales</taxon>
        <taxon>Caulobacteraceae</taxon>
        <taxon>Asticcacaulis</taxon>
    </lineage>
</organism>
<protein>
    <submittedName>
        <fullName evidence="2">Putative transmembrane protein</fullName>
    </submittedName>
</protein>
<dbReference type="EMBL" id="AP018828">
    <property type="protein sequence ID" value="BBF82232.1"/>
    <property type="molecule type" value="Genomic_DNA"/>
</dbReference>
<evidence type="ECO:0000313" key="2">
    <source>
        <dbReference type="EMBL" id="BBF82232.1"/>
    </source>
</evidence>
<keyword evidence="1" id="KW-0472">Membrane</keyword>
<dbReference type="PIRSF" id="PIRSF033239">
    <property type="entry name" value="ExoD"/>
    <property type="match status" value="1"/>
</dbReference>
<accession>A0A3G9G4H2</accession>
<dbReference type="RefSeq" id="WP_126423834.1">
    <property type="nucleotide sequence ID" value="NZ_AP018828.1"/>
</dbReference>
<sequence>MRKIFGFHDTSETLSAMLTHTVGRIEGKHTTLRELIDMMGEQGLLLLCVLLCLPFLIPVSVPGISIPFSAAIILIAVAILFNRLPWLPEKILDREIETAKLVPVLQRGVGVVSKIDRFVKPRLLRLTSGAVSNRVNALVLIYAAVIMMLPLGIIPFSNTLPAVAILLTAVGMIQRDGLFVLLGQVFALAATLYVGGIIYGAFAAGRGLNSVFS</sequence>
<keyword evidence="1 2" id="KW-0812">Transmembrane</keyword>
<dbReference type="OrthoDB" id="21339at2"/>
<dbReference type="Pfam" id="PF06055">
    <property type="entry name" value="ExoD"/>
    <property type="match status" value="1"/>
</dbReference>
<name>A0A3G9G4H2_9CAUL</name>
<reference evidence="3" key="2">
    <citation type="journal article" date="2017" name="Plant Physiol. Biochem.">
        <title>Differential oxidative and antioxidative response of duckweed Lemna minor toward plant growth promoting/inhibiting bacteria.</title>
        <authorList>
            <person name="Ishizawa H."/>
            <person name="Kuroda M."/>
            <person name="Morikawa M."/>
            <person name="Ike M."/>
        </authorList>
    </citation>
    <scope>NUCLEOTIDE SEQUENCE [LARGE SCALE GENOMIC DNA]</scope>
    <source>
        <strain evidence="3">M6</strain>
    </source>
</reference>
<gene>
    <name evidence="2" type="ORF">EM6_2864</name>
</gene>
<evidence type="ECO:0000313" key="3">
    <source>
        <dbReference type="Proteomes" id="UP000278756"/>
    </source>
</evidence>
<dbReference type="Proteomes" id="UP000278756">
    <property type="component" value="Chromosome 2"/>
</dbReference>
<dbReference type="PANTHER" id="PTHR41795:SF1">
    <property type="entry name" value="EXOPOLYSACCHARIDE SYNTHESIS PROTEIN"/>
    <property type="match status" value="1"/>
</dbReference>
<feature type="transmembrane region" description="Helical" evidence="1">
    <location>
        <begin position="135"/>
        <end position="157"/>
    </location>
</feature>
<feature type="transmembrane region" description="Helical" evidence="1">
    <location>
        <begin position="177"/>
        <end position="202"/>
    </location>
</feature>
<dbReference type="PANTHER" id="PTHR41795">
    <property type="entry name" value="EXOPOLYSACCHARIDE SYNTHESIS PROTEIN"/>
    <property type="match status" value="1"/>
</dbReference>
<dbReference type="InterPro" id="IPR010331">
    <property type="entry name" value="ExoD"/>
</dbReference>
<keyword evidence="1" id="KW-1133">Transmembrane helix</keyword>
<feature type="transmembrane region" description="Helical" evidence="1">
    <location>
        <begin position="43"/>
        <end position="60"/>
    </location>
</feature>
<dbReference type="AlphaFoldDB" id="A0A3G9G4H2"/>